<dbReference type="Pfam" id="PF02784">
    <property type="entry name" value="Orn_Arg_deC_N"/>
    <property type="match status" value="1"/>
</dbReference>
<evidence type="ECO:0000256" key="2">
    <source>
        <dbReference type="ARBA" id="ARBA00001946"/>
    </source>
</evidence>
<evidence type="ECO:0000256" key="4">
    <source>
        <dbReference type="ARBA" id="ARBA00008357"/>
    </source>
</evidence>
<dbReference type="InterPro" id="IPR029066">
    <property type="entry name" value="PLP-binding_barrel"/>
</dbReference>
<comment type="cofactor">
    <cofactor evidence="1 14">
        <name>pyridoxal 5'-phosphate</name>
        <dbReference type="ChEBI" id="CHEBI:597326"/>
    </cofactor>
</comment>
<dbReference type="NCBIfam" id="TIGR01273">
    <property type="entry name" value="speA"/>
    <property type="match status" value="1"/>
</dbReference>
<dbReference type="InterPro" id="IPR041128">
    <property type="entry name" value="Arg_decarbox_C"/>
</dbReference>
<evidence type="ECO:0000256" key="13">
    <source>
        <dbReference type="NCBIfam" id="TIGR01273"/>
    </source>
</evidence>
<dbReference type="NCBIfam" id="NF003763">
    <property type="entry name" value="PRK05354.1"/>
    <property type="match status" value="1"/>
</dbReference>
<dbReference type="PANTHER" id="PTHR43295:SF9">
    <property type="entry name" value="BIOSYNTHETIC ARGININE DECARBOXYLASE"/>
    <property type="match status" value="1"/>
</dbReference>
<evidence type="ECO:0000256" key="12">
    <source>
        <dbReference type="ARBA" id="ARBA00023239"/>
    </source>
</evidence>
<name>A0A1V8MAU4_9GAMM</name>
<proteinExistence type="inferred from homology"/>
<evidence type="ECO:0000256" key="7">
    <source>
        <dbReference type="ARBA" id="ARBA00022793"/>
    </source>
</evidence>
<dbReference type="Gene3D" id="2.40.37.10">
    <property type="entry name" value="Lyase, Ornithine Decarboxylase, Chain A, domain 1"/>
    <property type="match status" value="1"/>
</dbReference>
<evidence type="ECO:0000256" key="8">
    <source>
        <dbReference type="ARBA" id="ARBA00022842"/>
    </source>
</evidence>
<dbReference type="InterPro" id="IPR002985">
    <property type="entry name" value="Arg_decrbxlase"/>
</dbReference>
<dbReference type="EMBL" id="LPUF01000001">
    <property type="protein sequence ID" value="OQK18433.1"/>
    <property type="molecule type" value="Genomic_DNA"/>
</dbReference>
<keyword evidence="11" id="KW-0620">Polyamine biosynthesis</keyword>
<keyword evidence="9 14" id="KW-0663">Pyridoxal phosphate</keyword>
<dbReference type="OrthoDB" id="9802658at2"/>
<dbReference type="InterPro" id="IPR009006">
    <property type="entry name" value="Ala_racemase/Decarboxylase_C"/>
</dbReference>
<dbReference type="GO" id="GO:0008792">
    <property type="term" value="F:arginine decarboxylase activity"/>
    <property type="evidence" value="ECO:0007669"/>
    <property type="project" value="UniProtKB-UniRule"/>
</dbReference>
<feature type="domain" description="Arginine decarboxylase C-terminal helical" evidence="18">
    <location>
        <begin position="592"/>
        <end position="645"/>
    </location>
</feature>
<gene>
    <name evidence="19" type="ORF">AU255_11630</name>
</gene>
<evidence type="ECO:0000259" key="18">
    <source>
        <dbReference type="Pfam" id="PF17944"/>
    </source>
</evidence>
<evidence type="ECO:0000256" key="15">
    <source>
        <dbReference type="PIRSR" id="PIRSR600183-50"/>
    </source>
</evidence>
<evidence type="ECO:0000256" key="1">
    <source>
        <dbReference type="ARBA" id="ARBA00001933"/>
    </source>
</evidence>
<evidence type="ECO:0000259" key="16">
    <source>
        <dbReference type="Pfam" id="PF02784"/>
    </source>
</evidence>
<feature type="domain" description="Arginine decarboxylase helical bundle" evidence="17">
    <location>
        <begin position="383"/>
        <end position="463"/>
    </location>
</feature>
<dbReference type="PIRSF" id="PIRSF001336">
    <property type="entry name" value="Arg_decrbxlase"/>
    <property type="match status" value="1"/>
</dbReference>
<evidence type="ECO:0000259" key="17">
    <source>
        <dbReference type="Pfam" id="PF17810"/>
    </source>
</evidence>
<dbReference type="Pfam" id="PF17944">
    <property type="entry name" value="Arg_decarbox_C"/>
    <property type="match status" value="1"/>
</dbReference>
<dbReference type="InterPro" id="IPR040634">
    <property type="entry name" value="Arg_decarb_HB"/>
</dbReference>
<dbReference type="GO" id="GO:0008295">
    <property type="term" value="P:spermidine biosynthetic process"/>
    <property type="evidence" value="ECO:0007669"/>
    <property type="project" value="UniProtKB-UniRule"/>
</dbReference>
<dbReference type="Gene3D" id="1.10.287.3440">
    <property type="match status" value="1"/>
</dbReference>
<dbReference type="InterPro" id="IPR022653">
    <property type="entry name" value="De-COase2_pyr-phos_BS"/>
</dbReference>
<protein>
    <recommendedName>
        <fullName evidence="5 13">Arginine decarboxylase</fullName>
        <ecNumber evidence="5 13">4.1.1.19</ecNumber>
    </recommendedName>
</protein>
<dbReference type="PROSITE" id="PS00878">
    <property type="entry name" value="ODR_DC_2_1"/>
    <property type="match status" value="1"/>
</dbReference>
<dbReference type="PRINTS" id="PR01180">
    <property type="entry name" value="ARGDCRBXLASE"/>
</dbReference>
<evidence type="ECO:0000256" key="6">
    <source>
        <dbReference type="ARBA" id="ARBA00022723"/>
    </source>
</evidence>
<keyword evidence="7" id="KW-0210">Decarboxylase</keyword>
<dbReference type="EC" id="4.1.1.19" evidence="5 13"/>
<dbReference type="PRINTS" id="PR01179">
    <property type="entry name" value="ODADCRBXLASE"/>
</dbReference>
<dbReference type="Gene3D" id="1.20.58.930">
    <property type="match status" value="1"/>
</dbReference>
<dbReference type="CDD" id="cd06830">
    <property type="entry name" value="PLPDE_III_ADC"/>
    <property type="match status" value="1"/>
</dbReference>
<dbReference type="GO" id="GO:0046872">
    <property type="term" value="F:metal ion binding"/>
    <property type="evidence" value="ECO:0007669"/>
    <property type="project" value="UniProtKB-KW"/>
</dbReference>
<keyword evidence="6" id="KW-0479">Metal-binding</keyword>
<evidence type="ECO:0000256" key="9">
    <source>
        <dbReference type="ARBA" id="ARBA00022898"/>
    </source>
</evidence>
<evidence type="ECO:0000256" key="5">
    <source>
        <dbReference type="ARBA" id="ARBA00012426"/>
    </source>
</evidence>
<dbReference type="Proteomes" id="UP000191980">
    <property type="component" value="Unassembled WGS sequence"/>
</dbReference>
<keyword evidence="20" id="KW-1185">Reference proteome</keyword>
<accession>A0A1V8MAU4</accession>
<feature type="domain" description="Orn/DAP/Arg decarboxylase 2 N-terminal" evidence="16">
    <location>
        <begin position="107"/>
        <end position="357"/>
    </location>
</feature>
<dbReference type="STRING" id="1420851.AU255_11630"/>
<dbReference type="RefSeq" id="WP_080523034.1">
    <property type="nucleotide sequence ID" value="NZ_LPUF01000001.1"/>
</dbReference>
<comment type="cofactor">
    <cofactor evidence="2">
        <name>Mg(2+)</name>
        <dbReference type="ChEBI" id="CHEBI:18420"/>
    </cofactor>
</comment>
<evidence type="ECO:0000313" key="19">
    <source>
        <dbReference type="EMBL" id="OQK18433.1"/>
    </source>
</evidence>
<dbReference type="GO" id="GO:0006527">
    <property type="term" value="P:L-arginine catabolic process"/>
    <property type="evidence" value="ECO:0007669"/>
    <property type="project" value="InterPro"/>
</dbReference>
<comment type="function">
    <text evidence="3">Catalyzes the biosynthesis of agmatine from arginine.</text>
</comment>
<dbReference type="Gene3D" id="3.20.20.10">
    <property type="entry name" value="Alanine racemase"/>
    <property type="match status" value="1"/>
</dbReference>
<keyword evidence="12" id="KW-0456">Lyase</keyword>
<evidence type="ECO:0000256" key="10">
    <source>
        <dbReference type="ARBA" id="ARBA00023066"/>
    </source>
</evidence>
<dbReference type="SUPFAM" id="SSF51419">
    <property type="entry name" value="PLP-binding barrel"/>
    <property type="match status" value="1"/>
</dbReference>
<dbReference type="InterPro" id="IPR022644">
    <property type="entry name" value="De-COase2_N"/>
</dbReference>
<organism evidence="19 20">
    <name type="scientific">Methyloprofundus sedimenti</name>
    <dbReference type="NCBI Taxonomy" id="1420851"/>
    <lineage>
        <taxon>Bacteria</taxon>
        <taxon>Pseudomonadati</taxon>
        <taxon>Pseudomonadota</taxon>
        <taxon>Gammaproteobacteria</taxon>
        <taxon>Methylococcales</taxon>
        <taxon>Methylococcaceae</taxon>
        <taxon>Methyloprofundus</taxon>
    </lineage>
</organism>
<feature type="modified residue" description="N6-(pyridoxal phosphate)lysine" evidence="14">
    <location>
        <position position="115"/>
    </location>
</feature>
<evidence type="ECO:0000256" key="3">
    <source>
        <dbReference type="ARBA" id="ARBA00002257"/>
    </source>
</evidence>
<dbReference type="Pfam" id="PF17810">
    <property type="entry name" value="Arg_decarb_HB"/>
    <property type="match status" value="1"/>
</dbReference>
<comment type="caution">
    <text evidence="19">The sequence shown here is derived from an EMBL/GenBank/DDBJ whole genome shotgun (WGS) entry which is preliminary data.</text>
</comment>
<feature type="active site" description="Proton donor" evidence="15">
    <location>
        <position position="514"/>
    </location>
</feature>
<reference evidence="19 20" key="1">
    <citation type="submission" date="2015-12" db="EMBL/GenBank/DDBJ databases">
        <authorList>
            <person name="Shamseldin A."/>
            <person name="Moawad H."/>
            <person name="Abd El-Rahim W.M."/>
            <person name="Sadowsky M.J."/>
        </authorList>
    </citation>
    <scope>NUCLEOTIDE SEQUENCE [LARGE SCALE GENOMIC DNA]</scope>
    <source>
        <strain evidence="19 20">WF1</strain>
    </source>
</reference>
<dbReference type="PANTHER" id="PTHR43295">
    <property type="entry name" value="ARGININE DECARBOXYLASE"/>
    <property type="match status" value="1"/>
</dbReference>
<dbReference type="InterPro" id="IPR000183">
    <property type="entry name" value="Orn/DAP/Arg_de-COase"/>
</dbReference>
<evidence type="ECO:0000313" key="20">
    <source>
        <dbReference type="Proteomes" id="UP000191980"/>
    </source>
</evidence>
<keyword evidence="8" id="KW-0460">Magnesium</keyword>
<evidence type="ECO:0000256" key="11">
    <source>
        <dbReference type="ARBA" id="ARBA00023115"/>
    </source>
</evidence>
<evidence type="ECO:0000256" key="14">
    <source>
        <dbReference type="PIRSR" id="PIRSR001336-50"/>
    </source>
</evidence>
<keyword evidence="10" id="KW-0745">Spermidine biosynthesis</keyword>
<sequence length="647" mass="72980">MKGSKSSSKVKDQTPSSWSAEKSAQLYGIQEWGVNYFNISEQGEVITTVESNGKKVSVPLIKIVEGMKERGLDMPTVLRIENLLDQRIKALNDAFASAIKNADYKNHYRGVFPIKVNQQCHVIKEIARYGSHYHHGLEAGSKAELIIALSQLQNHESLIICNGYKDAAFVDLGLYARQMGIPCFFVLETPAELPIILARSKALEIEPLIGVRLKLASMVEGHWNEDSGDRSIFGLSTNALLTVIEQLKQANMLHCLQMLHSHLGSQIPNIRNIRSGVLEACQFYRGLIAEGAPMGYLDLGGGLAVDYEGSQSNSTHSMNYQLDEYCINIVETIQECFDPLGISHPVIVTESGRALVAYSSMLLFNILDVRDHKPGLLPESLPEGSHDLLQNLFSVLKTVKLNNIQECYNDSIYYRDEVRELFHRGQATLRERALAENINLAILDRIAELLPEAKRISHELEDLPELLSDIYYGNFSLFQSLPDIWALDQIFPVMPIHRLNEEPTRDAVIADMTCDCDGKIDHFSSPEGTVNTLKLHPLREHEEYYLGVFLVGAYQETLGDLHNLFGDTNVVSVHINEDGSFEFVREFHGDSIADVLSYVEYEPKEMQEQFRRIAERAVREGKITVAMRQKMLLAFRENLQGSTYFER</sequence>
<dbReference type="AlphaFoldDB" id="A0A1V8MAU4"/>
<dbReference type="SUPFAM" id="SSF50621">
    <property type="entry name" value="Alanine racemase C-terminal domain-like"/>
    <property type="match status" value="1"/>
</dbReference>
<comment type="similarity">
    <text evidence="4">Belongs to the Orn/Lys/Arg decarboxylase class-II family. SpeA subfamily.</text>
</comment>